<gene>
    <name evidence="2" type="ORF">A0J61_01645</name>
</gene>
<evidence type="ECO:0000313" key="3">
    <source>
        <dbReference type="Proteomes" id="UP000093000"/>
    </source>
</evidence>
<dbReference type="OrthoDB" id="2284890at2759"/>
<evidence type="ECO:0000256" key="1">
    <source>
        <dbReference type="SAM" id="SignalP"/>
    </source>
</evidence>
<feature type="signal peptide" evidence="1">
    <location>
        <begin position="1"/>
        <end position="23"/>
    </location>
</feature>
<keyword evidence="3" id="KW-1185">Reference proteome</keyword>
<dbReference type="Proteomes" id="UP000093000">
    <property type="component" value="Unassembled WGS sequence"/>
</dbReference>
<dbReference type="STRING" id="101091.A0A1C7NMC1"/>
<proteinExistence type="predicted"/>
<keyword evidence="1" id="KW-0732">Signal</keyword>
<accession>A0A1C7NMC1</accession>
<dbReference type="EMBL" id="LUGH01000055">
    <property type="protein sequence ID" value="OBZ90303.1"/>
    <property type="molecule type" value="Genomic_DNA"/>
</dbReference>
<evidence type="ECO:0000313" key="2">
    <source>
        <dbReference type="EMBL" id="OBZ90303.1"/>
    </source>
</evidence>
<organism evidence="2 3">
    <name type="scientific">Choanephora cucurbitarum</name>
    <dbReference type="NCBI Taxonomy" id="101091"/>
    <lineage>
        <taxon>Eukaryota</taxon>
        <taxon>Fungi</taxon>
        <taxon>Fungi incertae sedis</taxon>
        <taxon>Mucoromycota</taxon>
        <taxon>Mucoromycotina</taxon>
        <taxon>Mucoromycetes</taxon>
        <taxon>Mucorales</taxon>
        <taxon>Mucorineae</taxon>
        <taxon>Choanephoraceae</taxon>
        <taxon>Choanephoroideae</taxon>
        <taxon>Choanephora</taxon>
    </lineage>
</organism>
<dbReference type="AlphaFoldDB" id="A0A1C7NMC1"/>
<feature type="chain" id="PRO_5008889788" description="AA1-like domain-containing protein" evidence="1">
    <location>
        <begin position="24"/>
        <end position="154"/>
    </location>
</feature>
<comment type="caution">
    <text evidence="2">The sequence shown here is derived from an EMBL/GenBank/DDBJ whole genome shotgun (WGS) entry which is preliminary data.</text>
</comment>
<sequence>MKFSTFATSFVAAAAFFASSALARDNDEMMYSLEKDDCFTKGETVQFVFECDRDERLYADLYYANGRRVQSLHHFKVQYSHNDQCYLEWVVDKKLRDGRYFMEVCSQDSDSDDDFSSDDECSKSYTFDVVSKPVRGRYNTRSLDGEGRIGGAIA</sequence>
<reference evidence="2 3" key="1">
    <citation type="submission" date="2016-03" db="EMBL/GenBank/DDBJ databases">
        <title>Choanephora cucurbitarum.</title>
        <authorList>
            <person name="Min B."/>
            <person name="Park H."/>
            <person name="Park J.-H."/>
            <person name="Shin H.-D."/>
            <person name="Choi I.-G."/>
        </authorList>
    </citation>
    <scope>NUCLEOTIDE SEQUENCE [LARGE SCALE GENOMIC DNA]</scope>
    <source>
        <strain evidence="2 3">KUS-F28377</strain>
    </source>
</reference>
<evidence type="ECO:0008006" key="4">
    <source>
        <dbReference type="Google" id="ProtNLM"/>
    </source>
</evidence>
<protein>
    <recommendedName>
        <fullName evidence="4">AA1-like domain-containing protein</fullName>
    </recommendedName>
</protein>
<name>A0A1C7NMC1_9FUNG</name>
<dbReference type="InParanoid" id="A0A1C7NMC1"/>